<protein>
    <recommendedName>
        <fullName evidence="1">DRBM domain-containing protein</fullName>
    </recommendedName>
</protein>
<dbReference type="CDD" id="cd00048">
    <property type="entry name" value="DSRM_SF"/>
    <property type="match status" value="1"/>
</dbReference>
<dbReference type="EMBL" id="SELW01000396">
    <property type="protein sequence ID" value="TID28467.1"/>
    <property type="molecule type" value="Genomic_DNA"/>
</dbReference>
<comment type="caution">
    <text evidence="2">The sequence shown here is derived from an EMBL/GenBank/DDBJ whole genome shotgun (WGS) entry which is preliminary data.</text>
</comment>
<evidence type="ECO:0000313" key="2">
    <source>
        <dbReference type="EMBL" id="TID28467.1"/>
    </source>
</evidence>
<dbReference type="SUPFAM" id="SSF54768">
    <property type="entry name" value="dsRNA-binding domain-like"/>
    <property type="match status" value="1"/>
</dbReference>
<evidence type="ECO:0000313" key="3">
    <source>
        <dbReference type="Proteomes" id="UP000307173"/>
    </source>
</evidence>
<dbReference type="Gene3D" id="3.30.160.20">
    <property type="match status" value="1"/>
</dbReference>
<dbReference type="InterPro" id="IPR014720">
    <property type="entry name" value="dsRBD_dom"/>
</dbReference>
<gene>
    <name evidence="2" type="ORF">CANINC_002462</name>
</gene>
<feature type="domain" description="DRBM" evidence="1">
    <location>
        <begin position="432"/>
        <end position="492"/>
    </location>
</feature>
<dbReference type="Proteomes" id="UP000307173">
    <property type="component" value="Unassembled WGS sequence"/>
</dbReference>
<evidence type="ECO:0000259" key="1">
    <source>
        <dbReference type="Pfam" id="PF00035"/>
    </source>
</evidence>
<accession>A0A4T0X153</accession>
<dbReference type="AlphaFoldDB" id="A0A4T0X153"/>
<proteinExistence type="predicted"/>
<keyword evidence="3" id="KW-1185">Reference proteome</keyword>
<name>A0A4T0X153_9ASCO</name>
<organism evidence="2 3">
    <name type="scientific">Pichia inconspicua</name>
    <dbReference type="NCBI Taxonomy" id="52247"/>
    <lineage>
        <taxon>Eukaryota</taxon>
        <taxon>Fungi</taxon>
        <taxon>Dikarya</taxon>
        <taxon>Ascomycota</taxon>
        <taxon>Saccharomycotina</taxon>
        <taxon>Pichiomycetes</taxon>
        <taxon>Pichiales</taxon>
        <taxon>Pichiaceae</taxon>
        <taxon>Pichia</taxon>
    </lineage>
</organism>
<sequence>MQHQNDLSLSANFINNQGTQKLHNAVNSLKSAFGEILNPQNYENSDINDPYVSFALGLFSKYNNDLDFHSIMQFPSQIGSSIYALPNLLPSLSSNYLYPSHVPYIFPGFPPLPYLKMSQFTPEILEDPVKFERLCMMGSTLLKYVIETKLFQKDLTFTSDKVYAVVKSIVNEISLSVLSKAYNLQLNYKFISFNVPDYKLILSYLGVFYDLHLKENQSNESWNQLYDWCNLILGYDDEVKNIKVNQIEPKASTDVVSEHEDKTKTTPQSTIVSENGIPDALNKYLHTVRQDFNQSKANSVDAVYEFNQIDTPKPEFYCTLKINDLELVRVKSMSKKTAQAVATLILAISDDIYKYLKRSATDMWFKKYTDNSKEIKTLIEATPCIDIIKSSISTNEDDNSTEKSVVSERLISPTLLRNSTESEFEEEKLKSAKNLLYALLGRYENTTPLYKYEQLPSGEFEATVEVSPNDKFSQKDIGINKKEAASRAALKYLYKRFPEDIQQFEEEFKK</sequence>
<reference evidence="2 3" key="1">
    <citation type="journal article" date="2019" name="Front. Genet.">
        <title>Whole-Genome Sequencing of the Opportunistic Yeast Pathogen Candida inconspicua Uncovers Its Hybrid Origin.</title>
        <authorList>
            <person name="Mixao V."/>
            <person name="Hansen A.P."/>
            <person name="Saus E."/>
            <person name="Boekhout T."/>
            <person name="Lass-Florl C."/>
            <person name="Gabaldon T."/>
        </authorList>
    </citation>
    <scope>NUCLEOTIDE SEQUENCE [LARGE SCALE GENOMIC DNA]</scope>
    <source>
        <strain evidence="2 3">CBS 180</strain>
    </source>
</reference>
<dbReference type="Pfam" id="PF00035">
    <property type="entry name" value="dsrm"/>
    <property type="match status" value="1"/>
</dbReference>
<dbReference type="OrthoDB" id="3997413at2759"/>